<proteinExistence type="predicted"/>
<protein>
    <submittedName>
        <fullName evidence="1">6665_t:CDS:1</fullName>
    </submittedName>
</protein>
<keyword evidence="2" id="KW-1185">Reference proteome</keyword>
<dbReference type="EMBL" id="CAJVPT010034642">
    <property type="protein sequence ID" value="CAG8708546.1"/>
    <property type="molecule type" value="Genomic_DNA"/>
</dbReference>
<evidence type="ECO:0000313" key="2">
    <source>
        <dbReference type="Proteomes" id="UP000789525"/>
    </source>
</evidence>
<organism evidence="1 2">
    <name type="scientific">Acaulospora colombiana</name>
    <dbReference type="NCBI Taxonomy" id="27376"/>
    <lineage>
        <taxon>Eukaryota</taxon>
        <taxon>Fungi</taxon>
        <taxon>Fungi incertae sedis</taxon>
        <taxon>Mucoromycota</taxon>
        <taxon>Glomeromycotina</taxon>
        <taxon>Glomeromycetes</taxon>
        <taxon>Diversisporales</taxon>
        <taxon>Acaulosporaceae</taxon>
        <taxon>Acaulospora</taxon>
    </lineage>
</organism>
<reference evidence="1" key="1">
    <citation type="submission" date="2021-06" db="EMBL/GenBank/DDBJ databases">
        <authorList>
            <person name="Kallberg Y."/>
            <person name="Tangrot J."/>
            <person name="Rosling A."/>
        </authorList>
    </citation>
    <scope>NUCLEOTIDE SEQUENCE</scope>
    <source>
        <strain evidence="1">CL356</strain>
    </source>
</reference>
<gene>
    <name evidence="1" type="ORF">ACOLOM_LOCUS10552</name>
</gene>
<evidence type="ECO:0000313" key="1">
    <source>
        <dbReference type="EMBL" id="CAG8708546.1"/>
    </source>
</evidence>
<name>A0ACA9PFR1_9GLOM</name>
<feature type="non-terminal residue" evidence="1">
    <location>
        <position position="468"/>
    </location>
</feature>
<comment type="caution">
    <text evidence="1">The sequence shown here is derived from an EMBL/GenBank/DDBJ whole genome shotgun (WGS) entry which is preliminary data.</text>
</comment>
<accession>A0ACA9PFR1</accession>
<feature type="non-terminal residue" evidence="1">
    <location>
        <position position="1"/>
    </location>
</feature>
<dbReference type="Proteomes" id="UP000789525">
    <property type="component" value="Unassembled WGS sequence"/>
</dbReference>
<sequence length="468" mass="50551">PQIPNTSNMDQSTSRRRSIFRPCIDLHHGQVKQIVGGTLSDSNPDDLKTNFVSTKSSAEFATLYKEHDLRGGHIIKLGPGNDDAAKAALKAWPDRLHLGGGISEENALEWIQEGAEKVTQIRLSSLAGKERLVVDVRRGDEWIVAMNRWQDLTDMKVDRGDSPPPTTRHSRVPSKLSEIAVGTPRHSRIPSNMAPASPTTPTTFITQTNAKGKDDDFADADLMPYDDDGKKPKKRDTFQPPPPISTLQGGYRKSTYSEMSASPTVAGSEYHFGKGKERSSYYPPGRQSSGNSDNHNLMSPSPTETSFQDARQSYYSNPNASVGALPLPNAATMPTIPASAGVPVVVEDFPAIPEEPHTAPARTHQQETQRAAFMAALEEPLAPPRRPRGLGGLTPGGNEGGRMSAYQRLSPTQDSFDPAELNRHSYAAPTPPNGAGMQGGAHRSSYAGGSRRGPFVSNPSPFNPNNSS</sequence>